<comment type="subcellular location">
    <subcellularLocation>
        <location evidence="1">Membrane</location>
        <topology evidence="1">Multi-pass membrane protein</topology>
    </subcellularLocation>
</comment>
<evidence type="ECO:0000313" key="7">
    <source>
        <dbReference type="EMBL" id="MSS57253.1"/>
    </source>
</evidence>
<dbReference type="GeneID" id="93159698"/>
<feature type="transmembrane region" description="Helical" evidence="6">
    <location>
        <begin position="205"/>
        <end position="225"/>
    </location>
</feature>
<evidence type="ECO:0000256" key="2">
    <source>
        <dbReference type="ARBA" id="ARBA00010350"/>
    </source>
</evidence>
<evidence type="ECO:0000313" key="8">
    <source>
        <dbReference type="Proteomes" id="UP000434241"/>
    </source>
</evidence>
<accession>A0A6N7V4M6</accession>
<evidence type="ECO:0000256" key="6">
    <source>
        <dbReference type="RuleBase" id="RU004379"/>
    </source>
</evidence>
<sequence>MFNNNSMNYYSTSTLKSALLKSYAWMAIALSITAIVSYGLYATNALLILLSAMPFLFMLFVIAPFILSIAFGVSMARSTSSTGMKVMLVLYAICMGVSLTSIGYVYDVATIGTAFLVSAVYFISLAVIGTTSKKDFTSFGSLCMIGLFVLIITQCFMMLFRVSMDVRLLSIITLLIFTGITVWDVQRMNRLLIQSDGSVVAQDKIAIFMALQLYLDFLNIFLRILQLIGMGNRNNKGAINLDGVR</sequence>
<keyword evidence="4 6" id="KW-1133">Transmembrane helix</keyword>
<dbReference type="PANTHER" id="PTHR23291:SF50">
    <property type="entry name" value="PROTEIN LIFEGUARD 4"/>
    <property type="match status" value="1"/>
</dbReference>
<dbReference type="Pfam" id="PF01027">
    <property type="entry name" value="Bax1-I"/>
    <property type="match status" value="1"/>
</dbReference>
<organism evidence="7 8">
    <name type="scientific">Holdemanella porci</name>
    <dbReference type="NCBI Taxonomy" id="2652276"/>
    <lineage>
        <taxon>Bacteria</taxon>
        <taxon>Bacillati</taxon>
        <taxon>Bacillota</taxon>
        <taxon>Erysipelotrichia</taxon>
        <taxon>Erysipelotrichales</taxon>
        <taxon>Erysipelotrichaceae</taxon>
        <taxon>Holdemanella</taxon>
    </lineage>
</organism>
<gene>
    <name evidence="7" type="ORF">FYJ55_10440</name>
</gene>
<protein>
    <submittedName>
        <fullName evidence="7">Bax inhibitor-1/YccA family protein</fullName>
    </submittedName>
</protein>
<feature type="transmembrane region" description="Helical" evidence="6">
    <location>
        <begin position="142"/>
        <end position="160"/>
    </location>
</feature>
<keyword evidence="3 6" id="KW-0812">Transmembrane</keyword>
<keyword evidence="8" id="KW-1185">Reference proteome</keyword>
<dbReference type="CDD" id="cd10432">
    <property type="entry name" value="BI-1-like_bacterial"/>
    <property type="match status" value="1"/>
</dbReference>
<keyword evidence="5 6" id="KW-0472">Membrane</keyword>
<dbReference type="GO" id="GO:0016020">
    <property type="term" value="C:membrane"/>
    <property type="evidence" value="ECO:0007669"/>
    <property type="project" value="UniProtKB-SubCell"/>
</dbReference>
<dbReference type="AlphaFoldDB" id="A0A6N7V4M6"/>
<feature type="transmembrane region" description="Helical" evidence="6">
    <location>
        <begin position="47"/>
        <end position="74"/>
    </location>
</feature>
<evidence type="ECO:0000256" key="5">
    <source>
        <dbReference type="ARBA" id="ARBA00023136"/>
    </source>
</evidence>
<evidence type="ECO:0000256" key="1">
    <source>
        <dbReference type="ARBA" id="ARBA00004141"/>
    </source>
</evidence>
<proteinExistence type="inferred from homology"/>
<feature type="transmembrane region" description="Helical" evidence="6">
    <location>
        <begin position="86"/>
        <end position="105"/>
    </location>
</feature>
<reference evidence="7 8" key="1">
    <citation type="submission" date="2019-08" db="EMBL/GenBank/DDBJ databases">
        <title>In-depth cultivation of the pig gut microbiome towards novel bacterial diversity and tailored functional studies.</title>
        <authorList>
            <person name="Wylensek D."/>
            <person name="Hitch T.C.A."/>
            <person name="Clavel T."/>
        </authorList>
    </citation>
    <scope>NUCLEOTIDE SEQUENCE [LARGE SCALE GENOMIC DNA]</scope>
    <source>
        <strain evidence="7 8">LKV-472-APC-3</strain>
    </source>
</reference>
<dbReference type="PANTHER" id="PTHR23291">
    <property type="entry name" value="BAX INHIBITOR-RELATED"/>
    <property type="match status" value="1"/>
</dbReference>
<feature type="transmembrane region" description="Helical" evidence="6">
    <location>
        <begin position="111"/>
        <end position="130"/>
    </location>
</feature>
<feature type="transmembrane region" description="Helical" evidence="6">
    <location>
        <begin position="23"/>
        <end position="41"/>
    </location>
</feature>
<feature type="transmembrane region" description="Helical" evidence="6">
    <location>
        <begin position="166"/>
        <end position="185"/>
    </location>
</feature>
<comment type="similarity">
    <text evidence="2 6">Belongs to the BI1 family.</text>
</comment>
<evidence type="ECO:0000256" key="3">
    <source>
        <dbReference type="ARBA" id="ARBA00022692"/>
    </source>
</evidence>
<dbReference type="InterPro" id="IPR006214">
    <property type="entry name" value="Bax_inhibitor_1-related"/>
</dbReference>
<comment type="caution">
    <text evidence="7">The sequence shown here is derived from an EMBL/GenBank/DDBJ whole genome shotgun (WGS) entry which is preliminary data.</text>
</comment>
<dbReference type="EMBL" id="VUMR01000107">
    <property type="protein sequence ID" value="MSS57253.1"/>
    <property type="molecule type" value="Genomic_DNA"/>
</dbReference>
<dbReference type="Proteomes" id="UP000434241">
    <property type="component" value="Unassembled WGS sequence"/>
</dbReference>
<name>A0A6N7V4M6_9FIRM</name>
<evidence type="ECO:0000256" key="4">
    <source>
        <dbReference type="ARBA" id="ARBA00022989"/>
    </source>
</evidence>
<dbReference type="RefSeq" id="WP_154556779.1">
    <property type="nucleotide sequence ID" value="NZ_VUMR01000107.1"/>
</dbReference>